<dbReference type="Proteomes" id="UP000009173">
    <property type="component" value="Chromosome"/>
</dbReference>
<reference evidence="3" key="1">
    <citation type="journal article" date="2009" name="Environ. Microbiol.">
        <title>Contribution of mobile genetic elements to Desulfovibrio vulgaris genome plasticity.</title>
        <authorList>
            <person name="Walker C.B."/>
            <person name="Stolyar S."/>
            <person name="Chivian D."/>
            <person name="Pinel N."/>
            <person name="Gabster J.A."/>
            <person name="Dehal P.S."/>
            <person name="He Z."/>
            <person name="Yang Z.K."/>
            <person name="Yen H.C."/>
            <person name="Zhou J."/>
            <person name="Wall J.D."/>
            <person name="Hazen T.C."/>
            <person name="Arkin A.P."/>
            <person name="Stahl D.A."/>
        </authorList>
    </citation>
    <scope>NUCLEOTIDE SEQUENCE [LARGE SCALE GENOMIC DNA]</scope>
    <source>
        <strain evidence="3">DP4</strain>
    </source>
</reference>
<dbReference type="PANTHER" id="PTHR35804:SF1">
    <property type="entry name" value="LYSINE EXPORTER LYSO"/>
    <property type="match status" value="1"/>
</dbReference>
<name>A0A0H3AB16_NITV4</name>
<dbReference type="PANTHER" id="PTHR35804">
    <property type="entry name" value="LYSINE EXPORTER LYSO"/>
    <property type="match status" value="1"/>
</dbReference>
<sequence length="200" mass="20863">MKGSCIILCFFLAGVLVGRLDIVPDAIARGDLASWALYLLLFVVGMGIGFDTRSWRILRELHIKVALVPLAVMAGTFGGAAMAWLALGDMPLRDVLGVGAGFGYYSLSSIMITRMGDAALGSVALLANITRELTTLLATPLLVRAFGGLAPVAAGGATAMDTCLPVIARYAGERCGIVAVFSGMVLTVAVPLLISVIFSW</sequence>
<dbReference type="InterPro" id="IPR005642">
    <property type="entry name" value="LysO"/>
</dbReference>
<protein>
    <recommendedName>
        <fullName evidence="4">Lysine exporter LysO family protein</fullName>
    </recommendedName>
</protein>
<evidence type="ECO:0000313" key="3">
    <source>
        <dbReference type="Proteomes" id="UP000009173"/>
    </source>
</evidence>
<dbReference type="GO" id="GO:0015661">
    <property type="term" value="F:L-lysine efflux transmembrane transporter activity"/>
    <property type="evidence" value="ECO:0007669"/>
    <property type="project" value="InterPro"/>
</dbReference>
<evidence type="ECO:0008006" key="4">
    <source>
        <dbReference type="Google" id="ProtNLM"/>
    </source>
</evidence>
<gene>
    <name evidence="2" type="ordered locus">Dvul_1823</name>
</gene>
<feature type="transmembrane region" description="Helical" evidence="1">
    <location>
        <begin position="35"/>
        <end position="53"/>
    </location>
</feature>
<evidence type="ECO:0000313" key="2">
    <source>
        <dbReference type="EMBL" id="ABM28840.1"/>
    </source>
</evidence>
<evidence type="ECO:0000256" key="1">
    <source>
        <dbReference type="SAM" id="Phobius"/>
    </source>
</evidence>
<feature type="transmembrane region" description="Helical" evidence="1">
    <location>
        <begin position="65"/>
        <end position="87"/>
    </location>
</feature>
<dbReference type="GO" id="GO:0005886">
    <property type="term" value="C:plasma membrane"/>
    <property type="evidence" value="ECO:0007669"/>
    <property type="project" value="TreeGrafter"/>
</dbReference>
<dbReference type="EMBL" id="CP000527">
    <property type="protein sequence ID" value="ABM28840.1"/>
    <property type="molecule type" value="Genomic_DNA"/>
</dbReference>
<feature type="transmembrane region" description="Helical" evidence="1">
    <location>
        <begin position="177"/>
        <end position="198"/>
    </location>
</feature>
<keyword evidence="1" id="KW-0812">Transmembrane</keyword>
<proteinExistence type="predicted"/>
<keyword evidence="1" id="KW-0472">Membrane</keyword>
<accession>A0A0H3AB16</accession>
<dbReference type="HOGENOM" id="CLU_078428_1_0_7"/>
<keyword evidence="1" id="KW-1133">Transmembrane helix</keyword>
<dbReference type="Pfam" id="PF03956">
    <property type="entry name" value="Lys_export"/>
    <property type="match status" value="1"/>
</dbReference>
<dbReference type="KEGG" id="dvl:Dvul_1823"/>
<dbReference type="AlphaFoldDB" id="A0A0H3AB16"/>
<organism evidence="2 3">
    <name type="scientific">Nitratidesulfovibrio vulgaris (strain DP4)</name>
    <name type="common">Desulfovibrio vulgaris</name>
    <dbReference type="NCBI Taxonomy" id="391774"/>
    <lineage>
        <taxon>Bacteria</taxon>
        <taxon>Pseudomonadati</taxon>
        <taxon>Thermodesulfobacteriota</taxon>
        <taxon>Desulfovibrionia</taxon>
        <taxon>Desulfovibrionales</taxon>
        <taxon>Desulfovibrionaceae</taxon>
        <taxon>Nitratidesulfovibrio</taxon>
    </lineage>
</organism>
<dbReference type="RefSeq" id="WP_010938535.1">
    <property type="nucleotide sequence ID" value="NC_008751.1"/>
</dbReference>